<accession>A0A823A3K6</accession>
<name>A0A823A3K6_NELNU</name>
<dbReference type="EMBL" id="DUZY01000070">
    <property type="protein sequence ID" value="DAD49376.1"/>
    <property type="molecule type" value="Genomic_DNA"/>
</dbReference>
<sequence length="36" mass="4368">MDSQKMKTRVWFSNKLDEIFHLSAQYFSLISRISLF</sequence>
<reference evidence="1 2" key="1">
    <citation type="journal article" date="2020" name="Mol. Biol. Evol.">
        <title>Distinct Expression and Methylation Patterns for Genes with Different Fates following a Single Whole-Genome Duplication in Flowering Plants.</title>
        <authorList>
            <person name="Shi T."/>
            <person name="Rahmani R.S."/>
            <person name="Gugger P.F."/>
            <person name="Wang M."/>
            <person name="Li H."/>
            <person name="Zhang Y."/>
            <person name="Li Z."/>
            <person name="Wang Q."/>
            <person name="Van de Peer Y."/>
            <person name="Marchal K."/>
            <person name="Chen J."/>
        </authorList>
    </citation>
    <scope>NUCLEOTIDE SEQUENCE [LARGE SCALE GENOMIC DNA]</scope>
    <source>
        <tissue evidence="1">Leaf</tissue>
    </source>
</reference>
<evidence type="ECO:0000313" key="1">
    <source>
        <dbReference type="EMBL" id="DAD49376.1"/>
    </source>
</evidence>
<proteinExistence type="predicted"/>
<protein>
    <submittedName>
        <fullName evidence="1">Uncharacterized protein</fullName>
    </submittedName>
</protein>
<keyword evidence="2" id="KW-1185">Reference proteome</keyword>
<evidence type="ECO:0000313" key="2">
    <source>
        <dbReference type="Proteomes" id="UP000607653"/>
    </source>
</evidence>
<dbReference type="Proteomes" id="UP000607653">
    <property type="component" value="Unassembled WGS sequence"/>
</dbReference>
<gene>
    <name evidence="1" type="ORF">HUJ06_031798</name>
</gene>
<organism evidence="1 2">
    <name type="scientific">Nelumbo nucifera</name>
    <name type="common">Sacred lotus</name>
    <dbReference type="NCBI Taxonomy" id="4432"/>
    <lineage>
        <taxon>Eukaryota</taxon>
        <taxon>Viridiplantae</taxon>
        <taxon>Streptophyta</taxon>
        <taxon>Embryophyta</taxon>
        <taxon>Tracheophyta</taxon>
        <taxon>Spermatophyta</taxon>
        <taxon>Magnoliopsida</taxon>
        <taxon>Proteales</taxon>
        <taxon>Nelumbonaceae</taxon>
        <taxon>Nelumbo</taxon>
    </lineage>
</organism>
<comment type="caution">
    <text evidence="1">The sequence shown here is derived from an EMBL/GenBank/DDBJ whole genome shotgun (WGS) entry which is preliminary data.</text>
</comment>
<dbReference type="AlphaFoldDB" id="A0A823A3K6"/>